<dbReference type="SUPFAM" id="SSF56349">
    <property type="entry name" value="DNA breaking-rejoining enzymes"/>
    <property type="match status" value="1"/>
</dbReference>
<keyword evidence="1" id="KW-0238">DNA-binding</keyword>
<reference evidence="4" key="1">
    <citation type="submission" date="2024-05" db="EMBL/GenBank/DDBJ databases">
        <title>30 novel species of actinomycetes from the DSMZ collection.</title>
        <authorList>
            <person name="Nouioui I."/>
        </authorList>
    </citation>
    <scope>NUCLEOTIDE SEQUENCE</scope>
    <source>
        <strain evidence="4">DSM 41014</strain>
    </source>
</reference>
<evidence type="ECO:0000313" key="5">
    <source>
        <dbReference type="Proteomes" id="UP001180489"/>
    </source>
</evidence>
<comment type="caution">
    <text evidence="4">The sequence shown here is derived from an EMBL/GenBank/DDBJ whole genome shotgun (WGS) entry which is preliminary data.</text>
</comment>
<proteinExistence type="predicted"/>
<keyword evidence="2" id="KW-0233">DNA recombination</keyword>
<accession>A0ABU2USE8</accession>
<evidence type="ECO:0000313" key="4">
    <source>
        <dbReference type="EMBL" id="MDT0476198.1"/>
    </source>
</evidence>
<keyword evidence="5" id="KW-1185">Reference proteome</keyword>
<dbReference type="Gene3D" id="1.10.150.130">
    <property type="match status" value="1"/>
</dbReference>
<dbReference type="InterPro" id="IPR010998">
    <property type="entry name" value="Integrase_recombinase_N"/>
</dbReference>
<protein>
    <submittedName>
        <fullName evidence="4">Integrase</fullName>
    </submittedName>
</protein>
<dbReference type="InterPro" id="IPR013762">
    <property type="entry name" value="Integrase-like_cat_sf"/>
</dbReference>
<evidence type="ECO:0000256" key="3">
    <source>
        <dbReference type="SAM" id="MobiDB-lite"/>
    </source>
</evidence>
<gene>
    <name evidence="4" type="ORF">RM863_29145</name>
</gene>
<organism evidence="4 5">
    <name type="scientific">Streptomyces hintoniae</name>
    <dbReference type="NCBI Taxonomy" id="3075521"/>
    <lineage>
        <taxon>Bacteria</taxon>
        <taxon>Bacillati</taxon>
        <taxon>Actinomycetota</taxon>
        <taxon>Actinomycetes</taxon>
        <taxon>Kitasatosporales</taxon>
        <taxon>Streptomycetaceae</taxon>
        <taxon>Streptomyces</taxon>
    </lineage>
</organism>
<feature type="region of interest" description="Disordered" evidence="3">
    <location>
        <begin position="437"/>
        <end position="460"/>
    </location>
</feature>
<name>A0ABU2USE8_9ACTN</name>
<dbReference type="Proteomes" id="UP001180489">
    <property type="component" value="Unassembled WGS sequence"/>
</dbReference>
<evidence type="ECO:0000256" key="1">
    <source>
        <dbReference type="ARBA" id="ARBA00023125"/>
    </source>
</evidence>
<dbReference type="RefSeq" id="WP_311636912.1">
    <property type="nucleotide sequence ID" value="NZ_JAVRFF010000039.1"/>
</dbReference>
<dbReference type="Gene3D" id="1.10.443.10">
    <property type="entry name" value="Intergrase catalytic core"/>
    <property type="match status" value="1"/>
</dbReference>
<dbReference type="InterPro" id="IPR011010">
    <property type="entry name" value="DNA_brk_join_enz"/>
</dbReference>
<sequence length="460" mass="52907">MPYVEARGGSIRVKWWGGKYKVGEDGKLTKVKIYESASGPEPGTKFQDEDEAYTYGLDREYEVRHGTHIPRASAATLMEEYCWKWFEAASLRPNSMGTYRVMLRAVIVPYWGHRPVGEISALEYDVWKATIEAKYSDNYVGQLRGLFRMLMQDAIFKYRLRTDSPIIDAQRRGKYRKKTTRREKGEVSIQSVHQLAQNAFHVWGYTGWAYIWTIAATAMRPPGEMFGLQRGYTSPNWPSADPVRERRVQSLKRYGQKDGLRALRVQHQLYKVDGKPTMAGPKYESYRSLVVPPFLHQMHAALLASHAEPLVFLSLMGKPLLGAQFERDYWYPIRDGADERESRPGYERFTRPKLPAVEEMAGADIYRLRHWHRELLDEPGADIPRVAKEARMGHELPGVEGVYSNVTVGMEERIVEYLQGVWEKHVVSSLWIPPFPKPLPDDQQAGASSQFTAYPVRDSR</sequence>
<dbReference type="EMBL" id="JAVRFF010000039">
    <property type="protein sequence ID" value="MDT0476198.1"/>
    <property type="molecule type" value="Genomic_DNA"/>
</dbReference>
<evidence type="ECO:0000256" key="2">
    <source>
        <dbReference type="ARBA" id="ARBA00023172"/>
    </source>
</evidence>